<dbReference type="InterPro" id="IPR017511">
    <property type="entry name" value="PQQ_mDH"/>
</dbReference>
<dbReference type="EMBL" id="JAHSPG010000015">
    <property type="protein sequence ID" value="MBV4359659.1"/>
    <property type="molecule type" value="Genomic_DNA"/>
</dbReference>
<dbReference type="GO" id="GO:0046872">
    <property type="term" value="F:metal ion binding"/>
    <property type="evidence" value="ECO:0007669"/>
    <property type="project" value="UniProtKB-KW"/>
</dbReference>
<dbReference type="InterPro" id="IPR002372">
    <property type="entry name" value="PQQ_rpt_dom"/>
</dbReference>
<name>A0A9E2W645_9BACT</name>
<dbReference type="PROSITE" id="PS51007">
    <property type="entry name" value="CYTC"/>
    <property type="match status" value="1"/>
</dbReference>
<feature type="domain" description="Cytochrome c" evidence="5">
    <location>
        <begin position="492"/>
        <end position="567"/>
    </location>
</feature>
<dbReference type="PROSITE" id="PS51257">
    <property type="entry name" value="PROKAR_LIPOPROTEIN"/>
    <property type="match status" value="1"/>
</dbReference>
<evidence type="ECO:0000256" key="4">
    <source>
        <dbReference type="SAM" id="Phobius"/>
    </source>
</evidence>
<keyword evidence="4" id="KW-0812">Transmembrane</keyword>
<evidence type="ECO:0000313" key="6">
    <source>
        <dbReference type="EMBL" id="MBV4359659.1"/>
    </source>
</evidence>
<dbReference type="AlphaFoldDB" id="A0A9E2W645"/>
<dbReference type="SMART" id="SM00564">
    <property type="entry name" value="PQQ"/>
    <property type="match status" value="6"/>
</dbReference>
<feature type="transmembrane region" description="Helical" evidence="4">
    <location>
        <begin position="9"/>
        <end position="27"/>
    </location>
</feature>
<dbReference type="GO" id="GO:0008876">
    <property type="term" value="F:quinoprotein glucose dehydrogenase activity"/>
    <property type="evidence" value="ECO:0007669"/>
    <property type="project" value="TreeGrafter"/>
</dbReference>
<evidence type="ECO:0000256" key="1">
    <source>
        <dbReference type="ARBA" id="ARBA00022723"/>
    </source>
</evidence>
<dbReference type="Proteomes" id="UP000812270">
    <property type="component" value="Unassembled WGS sequence"/>
</dbReference>
<proteinExistence type="predicted"/>
<reference evidence="6" key="1">
    <citation type="submission" date="2021-06" db="EMBL/GenBank/DDBJ databases">
        <authorList>
            <person name="Huq M.A."/>
        </authorList>
    </citation>
    <scope>NUCLEOTIDE SEQUENCE</scope>
    <source>
        <strain evidence="6">MAH-26</strain>
    </source>
</reference>
<dbReference type="GO" id="GO:0020037">
    <property type="term" value="F:heme binding"/>
    <property type="evidence" value="ECO:0007669"/>
    <property type="project" value="InterPro"/>
</dbReference>
<evidence type="ECO:0000259" key="5">
    <source>
        <dbReference type="PROSITE" id="PS51007"/>
    </source>
</evidence>
<dbReference type="PANTHER" id="PTHR32303:SF4">
    <property type="entry name" value="QUINOPROTEIN GLUCOSE DEHYDROGENASE"/>
    <property type="match status" value="1"/>
</dbReference>
<evidence type="ECO:0000313" key="7">
    <source>
        <dbReference type="Proteomes" id="UP000812270"/>
    </source>
</evidence>
<keyword evidence="1 3" id="KW-0479">Metal-binding</keyword>
<keyword evidence="4" id="KW-1133">Transmembrane helix</keyword>
<protein>
    <submittedName>
        <fullName evidence="6">PQQ-binding-like beta-propeller repeat protein</fullName>
    </submittedName>
</protein>
<keyword evidence="7" id="KW-1185">Reference proteome</keyword>
<dbReference type="RefSeq" id="WP_217793914.1">
    <property type="nucleotide sequence ID" value="NZ_JAHSPG010000015.1"/>
</dbReference>
<sequence>MPHKINKNSSGTISVFLTVIIVVWSLISCRQSAEKYTQWSIYGGGPEGIRYSSLTQIDTSNVAQLQPVWEFHSGDADTVSHSQIQCNPIIVDTVLYGTTPQQKLFAINAATGKELWRFDPAEGFKNDAVHFVLNNTRGICFWQEGDDKRIFFTAGSYLHAIGAKTGKLVTSFGNNGKIDLHEGLGRDVKDLFITNTSPGTIYKNLVIMGSRVSEGADAAPGHIRAYDTKTGKQVWIFHTIPQPGEPGYETWDDPNAWKHIGGANCWSGFTLDEKRGIVFASTGSASYDFYGGMRKGANLYADCILALDAATGKLKWHYQYIHHDVWDKDLPTPPALVTVKRDGKYIDAIAQPTKTGTVFVLDRETGKPLFPVEERPVNTQTELAGEELYPTQPVPSLPKPFARQEFNESDVNDLIDTSEQRSIKEQLAQLDNGHIFTPPGKKGTIIFPGYDGGAEWGGPAYDPQSGLLYVNANEMPWILKLVAVKPKASHETWIDAGKRLYTQNCMKCHGANREGGGNYPSLLNVKDKYTFGQFATLVQGGRRMMPSFAQLTAEERAAIASFILDIKKDQSKTFVAPPQAVDSFTQLPYSGTGYNKFLTKDGWPAIKPPWGTLSAINLNSGEIAWKIPLGETEKFKERGIITGTENYGGPVVTAGGLLFIAATSDSKIRAFNKRTGQLLWQAQLPACGFATPAIYSINGKQYIVIACGGGKLGKQSGDSYVAFRLP</sequence>
<comment type="caution">
    <text evidence="6">The sequence shown here is derived from an EMBL/GenBank/DDBJ whole genome shotgun (WGS) entry which is preliminary data.</text>
</comment>
<dbReference type="InterPro" id="IPR018391">
    <property type="entry name" value="PQQ_b-propeller_rpt"/>
</dbReference>
<keyword evidence="2 3" id="KW-0408">Iron</keyword>
<dbReference type="GO" id="GO:0048038">
    <property type="term" value="F:quinone binding"/>
    <property type="evidence" value="ECO:0007669"/>
    <property type="project" value="InterPro"/>
</dbReference>
<keyword evidence="3" id="KW-0349">Heme</keyword>
<dbReference type="Pfam" id="PF01011">
    <property type="entry name" value="PQQ"/>
    <property type="match status" value="2"/>
</dbReference>
<evidence type="ECO:0000256" key="3">
    <source>
        <dbReference type="PROSITE-ProRule" id="PRU00433"/>
    </source>
</evidence>
<accession>A0A9E2W645</accession>
<dbReference type="InterPro" id="IPR009056">
    <property type="entry name" value="Cyt_c-like_dom"/>
</dbReference>
<evidence type="ECO:0000256" key="2">
    <source>
        <dbReference type="ARBA" id="ARBA00023004"/>
    </source>
</evidence>
<keyword evidence="4" id="KW-0472">Membrane</keyword>
<organism evidence="6 7">
    <name type="scientific">Pinibacter aurantiacus</name>
    <dbReference type="NCBI Taxonomy" id="2851599"/>
    <lineage>
        <taxon>Bacteria</taxon>
        <taxon>Pseudomonadati</taxon>
        <taxon>Bacteroidota</taxon>
        <taxon>Chitinophagia</taxon>
        <taxon>Chitinophagales</taxon>
        <taxon>Chitinophagaceae</taxon>
        <taxon>Pinibacter</taxon>
    </lineage>
</organism>
<dbReference type="CDD" id="cd10280">
    <property type="entry name" value="PQQ_mGDH"/>
    <property type="match status" value="1"/>
</dbReference>
<dbReference type="PANTHER" id="PTHR32303">
    <property type="entry name" value="QUINOPROTEIN ALCOHOL DEHYDROGENASE (CYTOCHROME C)"/>
    <property type="match status" value="1"/>
</dbReference>
<gene>
    <name evidence="6" type="ORF">KTO63_20985</name>
</gene>
<dbReference type="Pfam" id="PF13442">
    <property type="entry name" value="Cytochrome_CBB3"/>
    <property type="match status" value="1"/>
</dbReference>
<dbReference type="GO" id="GO:0009055">
    <property type="term" value="F:electron transfer activity"/>
    <property type="evidence" value="ECO:0007669"/>
    <property type="project" value="InterPro"/>
</dbReference>
<dbReference type="GO" id="GO:0016020">
    <property type="term" value="C:membrane"/>
    <property type="evidence" value="ECO:0007669"/>
    <property type="project" value="InterPro"/>
</dbReference>